<dbReference type="PROSITE" id="PS50893">
    <property type="entry name" value="ABC_TRANSPORTER_2"/>
    <property type="match status" value="2"/>
</dbReference>
<evidence type="ECO:0000256" key="8">
    <source>
        <dbReference type="SAM" id="MobiDB-lite"/>
    </source>
</evidence>
<evidence type="ECO:0000256" key="2">
    <source>
        <dbReference type="ARBA" id="ARBA00005417"/>
    </source>
</evidence>
<evidence type="ECO:0000256" key="5">
    <source>
        <dbReference type="ARBA" id="ARBA00022741"/>
    </source>
</evidence>
<dbReference type="Proteomes" id="UP000475214">
    <property type="component" value="Unassembled WGS sequence"/>
</dbReference>
<feature type="domain" description="ABC transporter" evidence="9">
    <location>
        <begin position="336"/>
        <end position="579"/>
    </location>
</feature>
<dbReference type="NCBIfam" id="NF007739">
    <property type="entry name" value="PRK10419.1"/>
    <property type="match status" value="2"/>
</dbReference>
<dbReference type="Gene3D" id="3.40.50.300">
    <property type="entry name" value="P-loop containing nucleotide triphosphate hydrolases"/>
    <property type="match status" value="2"/>
</dbReference>
<dbReference type="PROSITE" id="PS00211">
    <property type="entry name" value="ABC_TRANSPORTER_1"/>
    <property type="match status" value="2"/>
</dbReference>
<dbReference type="RefSeq" id="WP_163740611.1">
    <property type="nucleotide sequence ID" value="NZ_JAAGOA010000013.1"/>
</dbReference>
<organism evidence="10 11">
    <name type="scientific">Phytoactinopolyspora halotolerans</name>
    <dbReference type="NCBI Taxonomy" id="1981512"/>
    <lineage>
        <taxon>Bacteria</taxon>
        <taxon>Bacillati</taxon>
        <taxon>Actinomycetota</taxon>
        <taxon>Actinomycetes</taxon>
        <taxon>Jiangellales</taxon>
        <taxon>Jiangellaceae</taxon>
        <taxon>Phytoactinopolyspora</taxon>
    </lineage>
</organism>
<dbReference type="CDD" id="cd03257">
    <property type="entry name" value="ABC_NikE_OppD_transporters"/>
    <property type="match status" value="2"/>
</dbReference>
<comment type="subcellular location">
    <subcellularLocation>
        <location evidence="1">Cell membrane</location>
        <topology evidence="1">Peripheral membrane protein</topology>
    </subcellularLocation>
</comment>
<comment type="similarity">
    <text evidence="2">Belongs to the ABC transporter superfamily.</text>
</comment>
<reference evidence="10 11" key="1">
    <citation type="submission" date="2020-02" db="EMBL/GenBank/DDBJ databases">
        <authorList>
            <person name="Li X.-J."/>
            <person name="Han X.-M."/>
        </authorList>
    </citation>
    <scope>NUCLEOTIDE SEQUENCE [LARGE SCALE GENOMIC DNA]</scope>
    <source>
        <strain evidence="10 11">CCTCC AB 2017055</strain>
    </source>
</reference>
<evidence type="ECO:0000313" key="10">
    <source>
        <dbReference type="EMBL" id="NEE02239.1"/>
    </source>
</evidence>
<dbReference type="GO" id="GO:0016887">
    <property type="term" value="F:ATP hydrolysis activity"/>
    <property type="evidence" value="ECO:0007669"/>
    <property type="project" value="InterPro"/>
</dbReference>
<feature type="domain" description="ABC transporter" evidence="9">
    <location>
        <begin position="25"/>
        <end position="271"/>
    </location>
</feature>
<dbReference type="GO" id="GO:0005886">
    <property type="term" value="C:plasma membrane"/>
    <property type="evidence" value="ECO:0007669"/>
    <property type="project" value="UniProtKB-SubCell"/>
</dbReference>
<keyword evidence="7" id="KW-0472">Membrane</keyword>
<dbReference type="InterPro" id="IPR050388">
    <property type="entry name" value="ABC_Ni/Peptide_Import"/>
</dbReference>
<feature type="compositionally biased region" description="Low complexity" evidence="8">
    <location>
        <begin position="289"/>
        <end position="305"/>
    </location>
</feature>
<dbReference type="Pfam" id="PF00005">
    <property type="entry name" value="ABC_tran"/>
    <property type="match status" value="2"/>
</dbReference>
<dbReference type="InterPro" id="IPR013563">
    <property type="entry name" value="Oligopep_ABC_C"/>
</dbReference>
<evidence type="ECO:0000256" key="3">
    <source>
        <dbReference type="ARBA" id="ARBA00022448"/>
    </source>
</evidence>
<dbReference type="PANTHER" id="PTHR43297">
    <property type="entry name" value="OLIGOPEPTIDE TRANSPORT ATP-BINDING PROTEIN APPD"/>
    <property type="match status" value="1"/>
</dbReference>
<keyword evidence="3" id="KW-0813">Transport</keyword>
<keyword evidence="11" id="KW-1185">Reference proteome</keyword>
<dbReference type="InterPro" id="IPR027417">
    <property type="entry name" value="P-loop_NTPase"/>
</dbReference>
<dbReference type="PANTHER" id="PTHR43297:SF2">
    <property type="entry name" value="DIPEPTIDE TRANSPORT ATP-BINDING PROTEIN DPPD"/>
    <property type="match status" value="1"/>
</dbReference>
<evidence type="ECO:0000256" key="4">
    <source>
        <dbReference type="ARBA" id="ARBA00022475"/>
    </source>
</evidence>
<proteinExistence type="inferred from homology"/>
<evidence type="ECO:0000256" key="1">
    <source>
        <dbReference type="ARBA" id="ARBA00004202"/>
    </source>
</evidence>
<feature type="region of interest" description="Disordered" evidence="8">
    <location>
        <begin position="278"/>
        <end position="331"/>
    </location>
</feature>
<keyword evidence="4" id="KW-1003">Cell membrane</keyword>
<dbReference type="InterPro" id="IPR017871">
    <property type="entry name" value="ABC_transporter-like_CS"/>
</dbReference>
<dbReference type="FunFam" id="3.40.50.300:FF:000016">
    <property type="entry name" value="Oligopeptide ABC transporter ATP-binding component"/>
    <property type="match status" value="1"/>
</dbReference>
<dbReference type="SMART" id="SM00382">
    <property type="entry name" value="AAA"/>
    <property type="match status" value="2"/>
</dbReference>
<dbReference type="GO" id="GO:0015833">
    <property type="term" value="P:peptide transport"/>
    <property type="evidence" value="ECO:0007669"/>
    <property type="project" value="InterPro"/>
</dbReference>
<name>A0A6L9SAW6_9ACTN</name>
<dbReference type="SUPFAM" id="SSF52540">
    <property type="entry name" value="P-loop containing nucleoside triphosphate hydrolases"/>
    <property type="match status" value="2"/>
</dbReference>
<dbReference type="EMBL" id="JAAGOA010000013">
    <property type="protein sequence ID" value="NEE02239.1"/>
    <property type="molecule type" value="Genomic_DNA"/>
</dbReference>
<dbReference type="InterPro" id="IPR003439">
    <property type="entry name" value="ABC_transporter-like_ATP-bd"/>
</dbReference>
<comment type="caution">
    <text evidence="10">The sequence shown here is derived from an EMBL/GenBank/DDBJ whole genome shotgun (WGS) entry which is preliminary data.</text>
</comment>
<dbReference type="InterPro" id="IPR003593">
    <property type="entry name" value="AAA+_ATPase"/>
</dbReference>
<accession>A0A6L9SAW6</accession>
<feature type="compositionally biased region" description="Basic and acidic residues" evidence="8">
    <location>
        <begin position="306"/>
        <end position="315"/>
    </location>
</feature>
<dbReference type="GO" id="GO:0005524">
    <property type="term" value="F:ATP binding"/>
    <property type="evidence" value="ECO:0007669"/>
    <property type="project" value="UniProtKB-KW"/>
</dbReference>
<evidence type="ECO:0000313" key="11">
    <source>
        <dbReference type="Proteomes" id="UP000475214"/>
    </source>
</evidence>
<evidence type="ECO:0000259" key="9">
    <source>
        <dbReference type="PROSITE" id="PS50893"/>
    </source>
</evidence>
<gene>
    <name evidence="10" type="ORF">G1H10_18865</name>
</gene>
<evidence type="ECO:0000256" key="7">
    <source>
        <dbReference type="ARBA" id="ARBA00023136"/>
    </source>
</evidence>
<evidence type="ECO:0000256" key="6">
    <source>
        <dbReference type="ARBA" id="ARBA00022840"/>
    </source>
</evidence>
<keyword evidence="5" id="KW-0547">Nucleotide-binding</keyword>
<dbReference type="Pfam" id="PF08352">
    <property type="entry name" value="oligo_HPY"/>
    <property type="match status" value="1"/>
</dbReference>
<dbReference type="AlphaFoldDB" id="A0A6L9SAW6"/>
<dbReference type="NCBIfam" id="NF008453">
    <property type="entry name" value="PRK11308.1"/>
    <property type="match status" value="2"/>
</dbReference>
<protein>
    <submittedName>
        <fullName evidence="10">ABC transporter ATP-binding protein</fullName>
    </submittedName>
</protein>
<sequence>MNPVTTSSTTAGASADGPARPLLSVRDLRVAFRSRAGELVPAASLSVDVPANGALAIVGESGSGKTVSMRALLRLLPDSAVVSGEAHFEGQDLLALSESELRRVRGPGIGMIFQNAMSALNPTRTLKVQLTEHLRWHGICDRKEAVRRAVDALDRVGIPEPERRIRMYPFQLSGGMRQRAMIAMSIVAGPRLLIADEPTTALDVTIQRQVLDVLKGLRDDGLAVIMITHDLGVARYLCDDVVVMKDGQMVETATMDGFVAAAEQPYSRRLLDAAPDVDLRAEPSRSRSAAKTTAAEKTGTETTATADDHESRDATDDAAATQNANRPAPVSRKVLVQANDLVKIFHGRGGDVRAVDDVSITIGANETVGVVGESGSGKSTLARLLMRLIEPSAGAVTFDGHDVLAARKAELYGLRRRIQMVFQNPYGSLLPHQTVAANVIEPLRVHKVGTAAERRKRAAELLELVGIPPERASQYPRQFSGGQQQRIAIARALALEPELLVCDEPTSALDVSIQAQILDLLDDLKQRLGLSMLFITHNLAVAQRLCDRVIVMASGHIVEAGPTADIFARPRHPYTKALLAAVLPIRTDPVPWQPAAAVDTHVGELVEVTPRHWVRLPQTESAAGQRHPAM</sequence>
<keyword evidence="6 10" id="KW-0067">ATP-binding</keyword>